<organism evidence="3 4">
    <name type="scientific">Paralcaligenes ureilyticus</name>
    <dbReference type="NCBI Taxonomy" id="627131"/>
    <lineage>
        <taxon>Bacteria</taxon>
        <taxon>Pseudomonadati</taxon>
        <taxon>Pseudomonadota</taxon>
        <taxon>Betaproteobacteria</taxon>
        <taxon>Burkholderiales</taxon>
        <taxon>Alcaligenaceae</taxon>
        <taxon>Paralcaligenes</taxon>
    </lineage>
</organism>
<dbReference type="InterPro" id="IPR009936">
    <property type="entry name" value="DUF1468"/>
</dbReference>
<evidence type="ECO:0000313" key="3">
    <source>
        <dbReference type="EMBL" id="TCT03066.1"/>
    </source>
</evidence>
<keyword evidence="1" id="KW-0812">Transmembrane</keyword>
<gene>
    <name evidence="3" type="ORF">EDC26_11633</name>
</gene>
<evidence type="ECO:0000313" key="4">
    <source>
        <dbReference type="Proteomes" id="UP000295525"/>
    </source>
</evidence>
<reference evidence="3 4" key="1">
    <citation type="submission" date="2019-03" db="EMBL/GenBank/DDBJ databases">
        <title>Genomic Encyclopedia of Type Strains, Phase IV (KMG-IV): sequencing the most valuable type-strain genomes for metagenomic binning, comparative biology and taxonomic classification.</title>
        <authorList>
            <person name="Goeker M."/>
        </authorList>
    </citation>
    <scope>NUCLEOTIDE SEQUENCE [LARGE SCALE GENOMIC DNA]</scope>
    <source>
        <strain evidence="3 4">DSM 24591</strain>
    </source>
</reference>
<evidence type="ECO:0000259" key="2">
    <source>
        <dbReference type="Pfam" id="PF07331"/>
    </source>
</evidence>
<proteinExistence type="predicted"/>
<feature type="transmembrane region" description="Helical" evidence="1">
    <location>
        <begin position="28"/>
        <end position="60"/>
    </location>
</feature>
<dbReference type="Pfam" id="PF07331">
    <property type="entry name" value="TctB"/>
    <property type="match status" value="1"/>
</dbReference>
<dbReference type="Proteomes" id="UP000295525">
    <property type="component" value="Unassembled WGS sequence"/>
</dbReference>
<keyword evidence="1" id="KW-0472">Membrane</keyword>
<keyword evidence="4" id="KW-1185">Reference proteome</keyword>
<comment type="caution">
    <text evidence="3">The sequence shown here is derived from an EMBL/GenBank/DDBJ whole genome shotgun (WGS) entry which is preliminary data.</text>
</comment>
<accession>A0A4R3LT79</accession>
<keyword evidence="1" id="KW-1133">Transmembrane helix</keyword>
<sequence length="103" mass="11044">MTVTGAVIVVRGLGHHNMASDEELRPEWRGWLCIAGSILAFIFLVMYTGLLPATFAVVFISELGDKTMTVKAAAVVALIMCVVAVVVFWWLLNVQIPILGGGG</sequence>
<dbReference type="EMBL" id="SMAJ01000016">
    <property type="protein sequence ID" value="TCT03066.1"/>
    <property type="molecule type" value="Genomic_DNA"/>
</dbReference>
<feature type="domain" description="DUF1468" evidence="2">
    <location>
        <begin position="2"/>
        <end position="97"/>
    </location>
</feature>
<dbReference type="AlphaFoldDB" id="A0A4R3LT79"/>
<evidence type="ECO:0000256" key="1">
    <source>
        <dbReference type="SAM" id="Phobius"/>
    </source>
</evidence>
<feature type="transmembrane region" description="Helical" evidence="1">
    <location>
        <begin position="72"/>
        <end position="92"/>
    </location>
</feature>
<protein>
    <submittedName>
        <fullName evidence="3">Tripartite tricarboxylate transporter TctB family protein</fullName>
    </submittedName>
</protein>
<name>A0A4R3LT79_9BURK</name>